<evidence type="ECO:0000313" key="8">
    <source>
        <dbReference type="EMBL" id="CAL4123145.1"/>
    </source>
</evidence>
<evidence type="ECO:0000256" key="1">
    <source>
        <dbReference type="ARBA" id="ARBA00004370"/>
    </source>
</evidence>
<reference evidence="8 9" key="1">
    <citation type="submission" date="2024-05" db="EMBL/GenBank/DDBJ databases">
        <authorList>
            <person name="Wallberg A."/>
        </authorList>
    </citation>
    <scope>NUCLEOTIDE SEQUENCE [LARGE SCALE GENOMIC DNA]</scope>
</reference>
<evidence type="ECO:0000256" key="2">
    <source>
        <dbReference type="ARBA" id="ARBA00022692"/>
    </source>
</evidence>
<protein>
    <recommendedName>
        <fullName evidence="6">Bestrophin homolog</fullName>
    </recommendedName>
</protein>
<evidence type="ECO:0000256" key="5">
    <source>
        <dbReference type="ARBA" id="ARBA00034769"/>
    </source>
</evidence>
<keyword evidence="2 6" id="KW-0812">Transmembrane</keyword>
<keyword evidence="6" id="KW-0868">Chloride</keyword>
<dbReference type="Proteomes" id="UP001497623">
    <property type="component" value="Unassembled WGS sequence"/>
</dbReference>
<feature type="transmembrane region" description="Helical" evidence="6">
    <location>
        <begin position="213"/>
        <end position="238"/>
    </location>
</feature>
<organism evidence="8 9">
    <name type="scientific">Meganyctiphanes norvegica</name>
    <name type="common">Northern krill</name>
    <name type="synonym">Thysanopoda norvegica</name>
    <dbReference type="NCBI Taxonomy" id="48144"/>
    <lineage>
        <taxon>Eukaryota</taxon>
        <taxon>Metazoa</taxon>
        <taxon>Ecdysozoa</taxon>
        <taxon>Arthropoda</taxon>
        <taxon>Crustacea</taxon>
        <taxon>Multicrustacea</taxon>
        <taxon>Malacostraca</taxon>
        <taxon>Eumalacostraca</taxon>
        <taxon>Eucarida</taxon>
        <taxon>Euphausiacea</taxon>
        <taxon>Euphausiidae</taxon>
        <taxon>Meganyctiphanes</taxon>
    </lineage>
</organism>
<name>A0AAV2RHQ6_MEGNR</name>
<dbReference type="GO" id="GO:0034707">
    <property type="term" value="C:chloride channel complex"/>
    <property type="evidence" value="ECO:0007669"/>
    <property type="project" value="UniProtKB-KW"/>
</dbReference>
<comment type="subcellular location">
    <subcellularLocation>
        <location evidence="6">Cell membrane</location>
        <topology evidence="6">Multi-pass membrane protein</topology>
    </subcellularLocation>
    <subcellularLocation>
        <location evidence="1">Membrane</location>
    </subcellularLocation>
</comment>
<feature type="transmembrane region" description="Helical" evidence="6">
    <location>
        <begin position="258"/>
        <end position="275"/>
    </location>
</feature>
<proteinExistence type="inferred from homology"/>
<feature type="compositionally biased region" description="Polar residues" evidence="7">
    <location>
        <begin position="449"/>
        <end position="464"/>
    </location>
</feature>
<dbReference type="Pfam" id="PF01062">
    <property type="entry name" value="Bestrophin"/>
    <property type="match status" value="1"/>
</dbReference>
<dbReference type="GO" id="GO:0005254">
    <property type="term" value="F:chloride channel activity"/>
    <property type="evidence" value="ECO:0007669"/>
    <property type="project" value="UniProtKB-KW"/>
</dbReference>
<evidence type="ECO:0000256" key="7">
    <source>
        <dbReference type="SAM" id="MobiDB-lite"/>
    </source>
</evidence>
<evidence type="ECO:0000256" key="6">
    <source>
        <dbReference type="RuleBase" id="RU363126"/>
    </source>
</evidence>
<evidence type="ECO:0000256" key="3">
    <source>
        <dbReference type="ARBA" id="ARBA00022989"/>
    </source>
</evidence>
<dbReference type="PANTHER" id="PTHR10736:SF65">
    <property type="entry name" value="BESTROPHIN 1, ISOFORM C-RELATED"/>
    <property type="match status" value="1"/>
</dbReference>
<feature type="non-terminal residue" evidence="8">
    <location>
        <position position="653"/>
    </location>
</feature>
<keyword evidence="9" id="KW-1185">Reference proteome</keyword>
<dbReference type="GO" id="GO:0005886">
    <property type="term" value="C:plasma membrane"/>
    <property type="evidence" value="ECO:0007669"/>
    <property type="project" value="UniProtKB-SubCell"/>
</dbReference>
<dbReference type="AlphaFoldDB" id="A0AAV2RHQ6"/>
<dbReference type="EMBL" id="CAXKWB010021400">
    <property type="protein sequence ID" value="CAL4123145.1"/>
    <property type="molecule type" value="Genomic_DNA"/>
</dbReference>
<feature type="region of interest" description="Disordered" evidence="7">
    <location>
        <begin position="416"/>
        <end position="464"/>
    </location>
</feature>
<gene>
    <name evidence="8" type="ORF">MNOR_LOCUS23833</name>
</gene>
<keyword evidence="6" id="KW-1003">Cell membrane</keyword>
<keyword evidence="3 6" id="KW-1133">Transmembrane helix</keyword>
<dbReference type="InterPro" id="IPR021134">
    <property type="entry name" value="Bestrophin-like"/>
</dbReference>
<keyword evidence="6" id="KW-0813">Transport</keyword>
<dbReference type="InterPro" id="IPR000615">
    <property type="entry name" value="Bestrophin"/>
</dbReference>
<keyword evidence="6" id="KW-0407">Ion channel</keyword>
<dbReference type="PANTHER" id="PTHR10736">
    <property type="entry name" value="BESTROPHIN"/>
    <property type="match status" value="1"/>
</dbReference>
<feature type="region of interest" description="Disordered" evidence="7">
    <location>
        <begin position="491"/>
        <end position="556"/>
    </location>
</feature>
<comment type="function">
    <text evidence="6">Forms chloride channels.</text>
</comment>
<evidence type="ECO:0000313" key="9">
    <source>
        <dbReference type="Proteomes" id="UP001497623"/>
    </source>
</evidence>
<evidence type="ECO:0000256" key="4">
    <source>
        <dbReference type="ARBA" id="ARBA00023136"/>
    </source>
</evidence>
<keyword evidence="6" id="KW-0869">Chloride channel</keyword>
<feature type="compositionally biased region" description="Basic residues" evidence="7">
    <location>
        <begin position="543"/>
        <end position="556"/>
    </location>
</feature>
<keyword evidence="4 6" id="KW-0472">Membrane</keyword>
<accession>A0AAV2RHQ6</accession>
<keyword evidence="6" id="KW-0406">Ion transport</keyword>
<comment type="caution">
    <text evidence="8">The sequence shown here is derived from an EMBL/GenBank/DDBJ whole genome shotgun (WGS) entry which is preliminary data.</text>
</comment>
<comment type="similarity">
    <text evidence="5 6">Belongs to the anion channel-forming bestrophin (TC 1.A.46) family. Calcium-sensitive chloride channel subfamily.</text>
</comment>
<sequence length="653" mass="74482">MRVNYISELRILSGIVFLSDLKFLCTHSIYICSLYNYLCYSYLKKYIFQFNYCSSFDPLPPPPNVFVLGSLFKFVNILVWCRCWSPDNVLSFQEKKSLFKSDALGGQEAAKKTLLKKILKVLSTIYNMPTALIVSKIKVRLPYLSYIGFMTASEKKIFDDLEEKTTHPKYFIPLVWAGSIVARARKEGRIRDDFAVKTIVDEINRFRSLCGGLLSYDWISIPLVYTQVVTLAVYTFFLGTIMGRQFLDPTLDAKQLDIYVPIFTFLQFFFYMGWLKVAESLVNPFGEDDDDFEVNWLVDRNLQVSYLIVDEMHSEHPDLVQDIYWDEVFPAELPYTIASEQFRREPPQGSTANLEVADEDMEFLPMLEEENEEVMSRNLSGIQNDTTSLKSKTSQYSISRKPSMLSMFLKKVTSKTSDVGMPNKSRVHGSSLSIRRSMAASRNKRESASRISRMSSMTSVSPASIGRVQTTASNCDSNIFRMSDSSLDMLGEVSPDADMCNSPRSKGRNSGDESDEPMYINIKKRDKDGRVILGDDDIDSRSNRSKSSKKHYKREKRVSLWTDNIPPGERSDGSDCSIRTSIFTGEDDEAYKKTQTDINKDAQIPGRIRRGCEGQTPLLIVFDVTLTPTTLPRCKDMRGRNPDDNYSEIITIT</sequence>